<organism evidence="2">
    <name type="scientific">Magallana gigas</name>
    <name type="common">Pacific oyster</name>
    <name type="synonym">Crassostrea gigas</name>
    <dbReference type="NCBI Taxonomy" id="29159"/>
    <lineage>
        <taxon>Eukaryota</taxon>
        <taxon>Metazoa</taxon>
        <taxon>Spiralia</taxon>
        <taxon>Lophotrochozoa</taxon>
        <taxon>Mollusca</taxon>
        <taxon>Bivalvia</taxon>
        <taxon>Autobranchia</taxon>
        <taxon>Pteriomorphia</taxon>
        <taxon>Ostreida</taxon>
        <taxon>Ostreoidea</taxon>
        <taxon>Ostreidae</taxon>
        <taxon>Magallana</taxon>
    </lineage>
</organism>
<dbReference type="SUPFAM" id="SSF64356">
    <property type="entry name" value="SNARE-like"/>
    <property type="match status" value="1"/>
</dbReference>
<gene>
    <name evidence="2" type="ORF">CGI_10027450</name>
</gene>
<dbReference type="InterPro" id="IPR011012">
    <property type="entry name" value="Longin-like_dom_sf"/>
</dbReference>
<dbReference type="EMBL" id="JH817548">
    <property type="protein sequence ID" value="EKC29235.1"/>
    <property type="molecule type" value="Genomic_DNA"/>
</dbReference>
<dbReference type="Gene3D" id="3.30.450.60">
    <property type="match status" value="1"/>
</dbReference>
<reference evidence="2" key="1">
    <citation type="journal article" date="2012" name="Nature">
        <title>The oyster genome reveals stress adaptation and complexity of shell formation.</title>
        <authorList>
            <person name="Zhang G."/>
            <person name="Fang X."/>
            <person name="Guo X."/>
            <person name="Li L."/>
            <person name="Luo R."/>
            <person name="Xu F."/>
            <person name="Yang P."/>
            <person name="Zhang L."/>
            <person name="Wang X."/>
            <person name="Qi H."/>
            <person name="Xiong Z."/>
            <person name="Que H."/>
            <person name="Xie Y."/>
            <person name="Holland P.W."/>
            <person name="Paps J."/>
            <person name="Zhu Y."/>
            <person name="Wu F."/>
            <person name="Chen Y."/>
            <person name="Wang J."/>
            <person name="Peng C."/>
            <person name="Meng J."/>
            <person name="Yang L."/>
            <person name="Liu J."/>
            <person name="Wen B."/>
            <person name="Zhang N."/>
            <person name="Huang Z."/>
            <person name="Zhu Q."/>
            <person name="Feng Y."/>
            <person name="Mount A."/>
            <person name="Hedgecock D."/>
            <person name="Xu Z."/>
            <person name="Liu Y."/>
            <person name="Domazet-Loso T."/>
            <person name="Du Y."/>
            <person name="Sun X."/>
            <person name="Zhang S."/>
            <person name="Liu B."/>
            <person name="Cheng P."/>
            <person name="Jiang X."/>
            <person name="Li J."/>
            <person name="Fan D."/>
            <person name="Wang W."/>
            <person name="Fu W."/>
            <person name="Wang T."/>
            <person name="Wang B."/>
            <person name="Zhang J."/>
            <person name="Peng Z."/>
            <person name="Li Y."/>
            <person name="Li N."/>
            <person name="Wang J."/>
            <person name="Chen M."/>
            <person name="He Y."/>
            <person name="Tan F."/>
            <person name="Song X."/>
            <person name="Zheng Q."/>
            <person name="Huang R."/>
            <person name="Yang H."/>
            <person name="Du X."/>
            <person name="Chen L."/>
            <person name="Yang M."/>
            <person name="Gaffney P.M."/>
            <person name="Wang S."/>
            <person name="Luo L."/>
            <person name="She Z."/>
            <person name="Ming Y."/>
            <person name="Huang W."/>
            <person name="Zhang S."/>
            <person name="Huang B."/>
            <person name="Zhang Y."/>
            <person name="Qu T."/>
            <person name="Ni P."/>
            <person name="Miao G."/>
            <person name="Wang J."/>
            <person name="Wang Q."/>
            <person name="Steinberg C.E."/>
            <person name="Wang H."/>
            <person name="Li N."/>
            <person name="Qian L."/>
            <person name="Zhang G."/>
            <person name="Li Y."/>
            <person name="Yang H."/>
            <person name="Liu X."/>
            <person name="Wang J."/>
            <person name="Yin Y."/>
            <person name="Wang J."/>
        </authorList>
    </citation>
    <scope>NUCLEOTIDE SEQUENCE [LARGE SCALE GENOMIC DNA]</scope>
    <source>
        <strain evidence="2">05x7-T-G4-1.051#20</strain>
    </source>
</reference>
<sequence length="124" mass="14872">MIEIYLDLVIRLDGRVVRTVDAHCQKRIDSRSREFKAPPWRRCSYNIEGFVNYEDMTLVYKLYVNVWFIVGVSHEENELAMFELFQNLTEVDVSLFQKLKVIGVQIMYYYVRMNRISIDSEDDM</sequence>
<feature type="domain" description="AP complex mu/sigma subunit" evidence="1">
    <location>
        <begin position="48"/>
        <end position="98"/>
    </location>
</feature>
<dbReference type="HOGENOM" id="CLU_2006082_0_0_1"/>
<proteinExistence type="predicted"/>
<name>K1QK32_MAGGI</name>
<evidence type="ECO:0000313" key="2">
    <source>
        <dbReference type="EMBL" id="EKC29235.1"/>
    </source>
</evidence>
<dbReference type="Pfam" id="PF01217">
    <property type="entry name" value="Clat_adaptor_s"/>
    <property type="match status" value="1"/>
</dbReference>
<evidence type="ECO:0000259" key="1">
    <source>
        <dbReference type="Pfam" id="PF01217"/>
    </source>
</evidence>
<dbReference type="InParanoid" id="K1QK32"/>
<protein>
    <recommendedName>
        <fullName evidence="1">AP complex mu/sigma subunit domain-containing protein</fullName>
    </recommendedName>
</protein>
<accession>K1QK32</accession>
<dbReference type="AlphaFoldDB" id="K1QK32"/>
<dbReference type="InterPro" id="IPR022775">
    <property type="entry name" value="AP_mu_sigma_su"/>
</dbReference>